<evidence type="ECO:0000256" key="2">
    <source>
        <dbReference type="ARBA" id="ARBA00023002"/>
    </source>
</evidence>
<dbReference type="InterPro" id="IPR036291">
    <property type="entry name" value="NAD(P)-bd_dom_sf"/>
</dbReference>
<dbReference type="STRING" id="196109.A0A136IZA7"/>
<dbReference type="PRINTS" id="PR00081">
    <property type="entry name" value="GDHRDH"/>
</dbReference>
<sequence>MDFKCALVTGGGGGIGRALSEYFISKSVKVILVGRTESNLQSTAKEIGAAAYYVLDTGNTAAIPEFVARVTREHPEIDCLVNNAGIQRPLDATKDDAETFLEKADKEIDVNIRGPMHLALHFLPHFRGKQGGQPQPCTIMNVSSGLGFVPFSIINPVYNGTKAWVHFWSLNLRTQLGKQGGGLEHVRVVEIVPPMVESDLHREREDPDDNKKKNNNMALTMAEFMKDVTQGLEGGKTTVGAGMALKSIEKWEGAFGGMYEDAAKGWGKK</sequence>
<organism evidence="3 4">
    <name type="scientific">Microdochium bolleyi</name>
    <dbReference type="NCBI Taxonomy" id="196109"/>
    <lineage>
        <taxon>Eukaryota</taxon>
        <taxon>Fungi</taxon>
        <taxon>Dikarya</taxon>
        <taxon>Ascomycota</taxon>
        <taxon>Pezizomycotina</taxon>
        <taxon>Sordariomycetes</taxon>
        <taxon>Xylariomycetidae</taxon>
        <taxon>Xylariales</taxon>
        <taxon>Microdochiaceae</taxon>
        <taxon>Microdochium</taxon>
    </lineage>
</organism>
<comment type="similarity">
    <text evidence="1">Belongs to the short-chain dehydrogenases/reductases (SDR) family.</text>
</comment>
<dbReference type="Proteomes" id="UP000070501">
    <property type="component" value="Unassembled WGS sequence"/>
</dbReference>
<keyword evidence="4" id="KW-1185">Reference proteome</keyword>
<dbReference type="GO" id="GO:0016020">
    <property type="term" value="C:membrane"/>
    <property type="evidence" value="ECO:0007669"/>
    <property type="project" value="TreeGrafter"/>
</dbReference>
<dbReference type="InterPro" id="IPR002347">
    <property type="entry name" value="SDR_fam"/>
</dbReference>
<gene>
    <name evidence="3" type="ORF">Micbo1qcDRAFT_227426</name>
</gene>
<evidence type="ECO:0000313" key="3">
    <source>
        <dbReference type="EMBL" id="KXJ90262.1"/>
    </source>
</evidence>
<dbReference type="PANTHER" id="PTHR44196:SF1">
    <property type="entry name" value="DEHYDROGENASE_REDUCTASE SDR FAMILY MEMBER 7B"/>
    <property type="match status" value="1"/>
</dbReference>
<name>A0A136IZA7_9PEZI</name>
<dbReference type="InParanoid" id="A0A136IZA7"/>
<dbReference type="SUPFAM" id="SSF51735">
    <property type="entry name" value="NAD(P)-binding Rossmann-fold domains"/>
    <property type="match status" value="1"/>
</dbReference>
<dbReference type="PANTHER" id="PTHR44196">
    <property type="entry name" value="DEHYDROGENASE/REDUCTASE SDR FAMILY MEMBER 7B"/>
    <property type="match status" value="1"/>
</dbReference>
<protein>
    <submittedName>
        <fullName evidence="3">Short-chain dehydrogenase</fullName>
    </submittedName>
</protein>
<dbReference type="GO" id="GO:0016491">
    <property type="term" value="F:oxidoreductase activity"/>
    <property type="evidence" value="ECO:0007669"/>
    <property type="project" value="UniProtKB-KW"/>
</dbReference>
<reference evidence="4" key="1">
    <citation type="submission" date="2016-02" db="EMBL/GenBank/DDBJ databases">
        <title>Draft genome sequence of Microdochium bolleyi, a fungal endophyte of beachgrass.</title>
        <authorList>
            <consortium name="DOE Joint Genome Institute"/>
            <person name="David A.S."/>
            <person name="May G."/>
            <person name="Haridas S."/>
            <person name="Lim J."/>
            <person name="Wang M."/>
            <person name="Labutti K."/>
            <person name="Lipzen A."/>
            <person name="Barry K."/>
            <person name="Grigoriev I.V."/>
        </authorList>
    </citation>
    <scope>NUCLEOTIDE SEQUENCE [LARGE SCALE GENOMIC DNA]</scope>
    <source>
        <strain evidence="4">J235TASD1</strain>
    </source>
</reference>
<evidence type="ECO:0000313" key="4">
    <source>
        <dbReference type="Proteomes" id="UP000070501"/>
    </source>
</evidence>
<dbReference type="EMBL" id="KQ964253">
    <property type="protein sequence ID" value="KXJ90262.1"/>
    <property type="molecule type" value="Genomic_DNA"/>
</dbReference>
<proteinExistence type="inferred from homology"/>
<dbReference type="OrthoDB" id="37659at2759"/>
<dbReference type="AlphaFoldDB" id="A0A136IZA7"/>
<dbReference type="Pfam" id="PF00106">
    <property type="entry name" value="adh_short"/>
    <property type="match status" value="1"/>
</dbReference>
<evidence type="ECO:0000256" key="1">
    <source>
        <dbReference type="ARBA" id="ARBA00006484"/>
    </source>
</evidence>
<dbReference type="Gene3D" id="3.40.50.720">
    <property type="entry name" value="NAD(P)-binding Rossmann-like Domain"/>
    <property type="match status" value="1"/>
</dbReference>
<accession>A0A136IZA7</accession>
<keyword evidence="2" id="KW-0560">Oxidoreductase</keyword>